<keyword evidence="1" id="KW-0472">Membrane</keyword>
<organism evidence="2 3">
    <name type="scientific">Plastoroseomonas hellenica</name>
    <dbReference type="NCBI Taxonomy" id="2687306"/>
    <lineage>
        <taxon>Bacteria</taxon>
        <taxon>Pseudomonadati</taxon>
        <taxon>Pseudomonadota</taxon>
        <taxon>Alphaproteobacteria</taxon>
        <taxon>Acetobacterales</taxon>
        <taxon>Acetobacteraceae</taxon>
        <taxon>Plastoroseomonas</taxon>
    </lineage>
</organism>
<dbReference type="EMBL" id="JAAGBB010000002">
    <property type="protein sequence ID" value="MBR0663226.1"/>
    <property type="molecule type" value="Genomic_DNA"/>
</dbReference>
<evidence type="ECO:0000313" key="3">
    <source>
        <dbReference type="Proteomes" id="UP001196870"/>
    </source>
</evidence>
<evidence type="ECO:0000256" key="1">
    <source>
        <dbReference type="SAM" id="Phobius"/>
    </source>
</evidence>
<feature type="transmembrane region" description="Helical" evidence="1">
    <location>
        <begin position="61"/>
        <end position="83"/>
    </location>
</feature>
<sequence length="198" mass="22050">MPLRRTLRLALKSVLLILAFAVVLWEETVWRWARAIGALIARIPFVATLEDLVRRLDARLVFALFLIPIALLFPLKIAALWLIAHHQVLAGLALAIGAKLLGTAISARLYALAEPRLLELPSFAWLHGIVTRLLARAHAYLEAFPAWQAARTTLRRGREMVAALARRVRGRFGGPGGGLTLRLAAARRFLWGRRRPAP</sequence>
<keyword evidence="1" id="KW-1133">Transmembrane helix</keyword>
<evidence type="ECO:0000313" key="2">
    <source>
        <dbReference type="EMBL" id="MBR0663226.1"/>
    </source>
</evidence>
<name>A0ABS5ESE8_9PROT</name>
<reference evidence="3" key="1">
    <citation type="journal article" date="2021" name="Syst. Appl. Microbiol.">
        <title>Roseomonas hellenica sp. nov., isolated from roots of wild-growing Alkanna tinctoria.</title>
        <authorList>
            <person name="Rat A."/>
            <person name="Naranjo H.D."/>
            <person name="Lebbe L."/>
            <person name="Cnockaert M."/>
            <person name="Krigas N."/>
            <person name="Grigoriadou K."/>
            <person name="Maloupa E."/>
            <person name="Willems A."/>
        </authorList>
    </citation>
    <scope>NUCLEOTIDE SEQUENCE [LARGE SCALE GENOMIC DNA]</scope>
    <source>
        <strain evidence="3">LMG 31523</strain>
    </source>
</reference>
<keyword evidence="3" id="KW-1185">Reference proteome</keyword>
<gene>
    <name evidence="2" type="ORF">GXW71_02545</name>
</gene>
<feature type="transmembrane region" description="Helical" evidence="1">
    <location>
        <begin position="7"/>
        <end position="25"/>
    </location>
</feature>
<proteinExistence type="predicted"/>
<dbReference type="RefSeq" id="WP_211850814.1">
    <property type="nucleotide sequence ID" value="NZ_JAAGBB010000002.1"/>
</dbReference>
<comment type="caution">
    <text evidence="2">The sequence shown here is derived from an EMBL/GenBank/DDBJ whole genome shotgun (WGS) entry which is preliminary data.</text>
</comment>
<keyword evidence="1" id="KW-0812">Transmembrane</keyword>
<protein>
    <submittedName>
        <fullName evidence="2">Uncharacterized protein</fullName>
    </submittedName>
</protein>
<feature type="transmembrane region" description="Helical" evidence="1">
    <location>
        <begin position="89"/>
        <end position="111"/>
    </location>
</feature>
<feature type="transmembrane region" description="Helical" evidence="1">
    <location>
        <begin position="31"/>
        <end position="49"/>
    </location>
</feature>
<dbReference type="Proteomes" id="UP001196870">
    <property type="component" value="Unassembled WGS sequence"/>
</dbReference>
<accession>A0ABS5ESE8</accession>